<keyword evidence="3" id="KW-1185">Reference proteome</keyword>
<protein>
    <submittedName>
        <fullName evidence="2">DUF4260 domain-containing protein</fullName>
    </submittedName>
</protein>
<accession>A0ABU4XIH9</accession>
<gene>
    <name evidence="2" type="ORF">RFM27_20435</name>
</gene>
<dbReference type="InterPro" id="IPR025356">
    <property type="entry name" value="DUF4260"/>
</dbReference>
<comment type="caution">
    <text evidence="2">The sequence shown here is derived from an EMBL/GenBank/DDBJ whole genome shotgun (WGS) entry which is preliminary data.</text>
</comment>
<name>A0ABU4XIH9_9HYPH</name>
<evidence type="ECO:0000256" key="1">
    <source>
        <dbReference type="SAM" id="Phobius"/>
    </source>
</evidence>
<sequence>MRPVDLVIRLEWVVAAVVAVVLYKLTGVSWWLFALLILAPDLSMLGYLAGPRIGAMAYNALHILIAPLVLGLAGVLLSGSMLTAVALVWAAHIAIDRALGYGLKLPTGFQDTHLGRIGRDRP</sequence>
<feature type="transmembrane region" description="Helical" evidence="1">
    <location>
        <begin position="61"/>
        <end position="89"/>
    </location>
</feature>
<dbReference type="EMBL" id="JAVIIZ010000013">
    <property type="protein sequence ID" value="MDX8474454.1"/>
    <property type="molecule type" value="Genomic_DNA"/>
</dbReference>
<dbReference type="Proteomes" id="UP001271780">
    <property type="component" value="Unassembled WGS sequence"/>
</dbReference>
<dbReference type="Pfam" id="PF14079">
    <property type="entry name" value="DUF4260"/>
    <property type="match status" value="1"/>
</dbReference>
<evidence type="ECO:0000313" key="3">
    <source>
        <dbReference type="Proteomes" id="UP001271780"/>
    </source>
</evidence>
<dbReference type="RefSeq" id="WP_320263869.1">
    <property type="nucleotide sequence ID" value="NZ_JAVIIX010000012.1"/>
</dbReference>
<proteinExistence type="predicted"/>
<keyword evidence="1" id="KW-0472">Membrane</keyword>
<organism evidence="2 3">
    <name type="scientific">Mesorhizobium dulcispinae</name>
    <dbReference type="NCBI Taxonomy" id="3072316"/>
    <lineage>
        <taxon>Bacteria</taxon>
        <taxon>Pseudomonadati</taxon>
        <taxon>Pseudomonadota</taxon>
        <taxon>Alphaproteobacteria</taxon>
        <taxon>Hyphomicrobiales</taxon>
        <taxon>Phyllobacteriaceae</taxon>
        <taxon>Mesorhizobium</taxon>
    </lineage>
</organism>
<feature type="transmembrane region" description="Helical" evidence="1">
    <location>
        <begin position="6"/>
        <end position="23"/>
    </location>
</feature>
<keyword evidence="1" id="KW-0812">Transmembrane</keyword>
<keyword evidence="1" id="KW-1133">Transmembrane helix</keyword>
<evidence type="ECO:0000313" key="2">
    <source>
        <dbReference type="EMBL" id="MDX8474454.1"/>
    </source>
</evidence>
<reference evidence="2 3" key="1">
    <citation type="submission" date="2023-08" db="EMBL/GenBank/DDBJ databases">
        <title>Implementing the SeqCode for naming new Mesorhizobium species isolated from Vachellia karroo root nodules.</title>
        <authorList>
            <person name="Van Lill M."/>
        </authorList>
    </citation>
    <scope>NUCLEOTIDE SEQUENCE [LARGE SCALE GENOMIC DNA]</scope>
    <source>
        <strain evidence="2 3">VK23A</strain>
    </source>
</reference>